<dbReference type="PROSITE" id="PS51832">
    <property type="entry name" value="HD_GYP"/>
    <property type="match status" value="1"/>
</dbReference>
<feature type="domain" description="HD-GYP" evidence="1">
    <location>
        <begin position="215"/>
        <end position="415"/>
    </location>
</feature>
<dbReference type="EMBL" id="LAZR01002642">
    <property type="protein sequence ID" value="KKN27380.1"/>
    <property type="molecule type" value="Genomic_DNA"/>
</dbReference>
<dbReference type="Gene3D" id="1.10.3210.10">
    <property type="entry name" value="Hypothetical protein af1432"/>
    <property type="match status" value="1"/>
</dbReference>
<dbReference type="SMART" id="SM00471">
    <property type="entry name" value="HDc"/>
    <property type="match status" value="1"/>
</dbReference>
<dbReference type="SUPFAM" id="SSF109604">
    <property type="entry name" value="HD-domain/PDEase-like"/>
    <property type="match status" value="1"/>
</dbReference>
<accession>A0A0F9P699</accession>
<evidence type="ECO:0000313" key="2">
    <source>
        <dbReference type="EMBL" id="KKN27380.1"/>
    </source>
</evidence>
<reference evidence="2" key="1">
    <citation type="journal article" date="2015" name="Nature">
        <title>Complex archaea that bridge the gap between prokaryotes and eukaryotes.</title>
        <authorList>
            <person name="Spang A."/>
            <person name="Saw J.H."/>
            <person name="Jorgensen S.L."/>
            <person name="Zaremba-Niedzwiedzka K."/>
            <person name="Martijn J."/>
            <person name="Lind A.E."/>
            <person name="van Eijk R."/>
            <person name="Schleper C."/>
            <person name="Guy L."/>
            <person name="Ettema T.J."/>
        </authorList>
    </citation>
    <scope>NUCLEOTIDE SEQUENCE</scope>
</reference>
<organism evidence="2">
    <name type="scientific">marine sediment metagenome</name>
    <dbReference type="NCBI Taxonomy" id="412755"/>
    <lineage>
        <taxon>unclassified sequences</taxon>
        <taxon>metagenomes</taxon>
        <taxon>ecological metagenomes</taxon>
    </lineage>
</organism>
<dbReference type="InterPro" id="IPR003607">
    <property type="entry name" value="HD/PDEase_dom"/>
</dbReference>
<gene>
    <name evidence="2" type="ORF">LCGC14_0865300</name>
</gene>
<dbReference type="Pfam" id="PF13487">
    <property type="entry name" value="HD_5"/>
    <property type="match status" value="1"/>
</dbReference>
<protein>
    <recommendedName>
        <fullName evidence="1">HD-GYP domain-containing protein</fullName>
    </recommendedName>
</protein>
<evidence type="ECO:0000259" key="1">
    <source>
        <dbReference type="PROSITE" id="PS51832"/>
    </source>
</evidence>
<dbReference type="PANTHER" id="PTHR43155:SF2">
    <property type="entry name" value="CYCLIC DI-GMP PHOSPHODIESTERASE PA4108"/>
    <property type="match status" value="1"/>
</dbReference>
<dbReference type="PANTHER" id="PTHR43155">
    <property type="entry name" value="CYCLIC DI-GMP PHOSPHODIESTERASE PA4108-RELATED"/>
    <property type="match status" value="1"/>
</dbReference>
<dbReference type="InterPro" id="IPR037522">
    <property type="entry name" value="HD_GYP_dom"/>
</dbReference>
<proteinExistence type="predicted"/>
<dbReference type="CDD" id="cd00077">
    <property type="entry name" value="HDc"/>
    <property type="match status" value="1"/>
</dbReference>
<dbReference type="AlphaFoldDB" id="A0A0F9P699"/>
<sequence>MKENNKKEKIDSAESAKKALFKTIDAVFVRFASALRTAQIFKINNITYIKQINLLFTLIENILRNENEAVLEFRESSLFFNTIRVKFDFLSYNYFKLLSKEFMEKEIGTVGFDGRLEQEELAQFVYYFANAKVKEKNPFADFEAKIKKKGIKHIYLEKIHPYDLAALNKEGEVKKSAKKVFFKSITHLREAFGREKEEKKYRLKTTRRLVQSIVDHISQDESFMIGLTSIKNYDEYTLNHSANVCILATCFGKRLGLEKKELLELGVSAFFHDIGKLDVPKKILDKKGKLSKKEREIMEKHTYKGVERLICLQDLSFLPVSTLYVTLEHHLWANLSGYPRYWKKDHIDLYSKIVKMCDFFDSVTTQRPYRKNILPNDEALSLMLEKSGTEFDPSLLKVFANMIGVYPIGTLVVFNTRELGIITESKSEVAFLLRPKVKLVTDRMGNKIDGKIVDLAEMDTESMEYKRTIVKSLDPHKYNIQISDYFLAQAQ</sequence>
<name>A0A0F9P699_9ZZZZ</name>
<comment type="caution">
    <text evidence="2">The sequence shown here is derived from an EMBL/GenBank/DDBJ whole genome shotgun (WGS) entry which is preliminary data.</text>
</comment>